<evidence type="ECO:0000313" key="1">
    <source>
        <dbReference type="EMBL" id="PIR14041.1"/>
    </source>
</evidence>
<accession>A0A2M6KA55</accession>
<reference evidence="1 2" key="1">
    <citation type="submission" date="2017-09" db="EMBL/GenBank/DDBJ databases">
        <title>Depth-based differentiation of microbial function through sediment-hosted aquifers and enrichment of novel symbionts in the deep terrestrial subsurface.</title>
        <authorList>
            <person name="Probst A.J."/>
            <person name="Ladd B."/>
            <person name="Jarett J.K."/>
            <person name="Geller-Mcgrath D.E."/>
            <person name="Sieber C.M."/>
            <person name="Emerson J.B."/>
            <person name="Anantharaman K."/>
            <person name="Thomas B.C."/>
            <person name="Malmstrom R."/>
            <person name="Stieglmeier M."/>
            <person name="Klingl A."/>
            <person name="Woyke T."/>
            <person name="Ryan C.M."/>
            <person name="Banfield J.F."/>
        </authorList>
    </citation>
    <scope>NUCLEOTIDE SEQUENCE [LARGE SCALE GENOMIC DNA]</scope>
    <source>
        <strain evidence="1">CG11_big_fil_rev_8_21_14_0_20_39_10</strain>
    </source>
</reference>
<dbReference type="Proteomes" id="UP000230869">
    <property type="component" value="Unassembled WGS sequence"/>
</dbReference>
<dbReference type="EMBL" id="PCWW01000005">
    <property type="protein sequence ID" value="PIR14041.1"/>
    <property type="molecule type" value="Genomic_DNA"/>
</dbReference>
<name>A0A2M6KA55_9BACT</name>
<dbReference type="AlphaFoldDB" id="A0A2M6KA55"/>
<evidence type="ECO:0000313" key="2">
    <source>
        <dbReference type="Proteomes" id="UP000230869"/>
    </source>
</evidence>
<gene>
    <name evidence="1" type="ORF">COV49_00175</name>
</gene>
<sequence length="205" mass="24449">MENNNSIQEKINWDELKIKFFISPEKSVRAFLKKENLDLKMKDHNRFSGWVDEKVKGWDYERQEYREEIMERVKLNITEARTIQIEKFLQDERQVSEQLFDAVKEKLSDSFVEVKNSQTKSKPATKLTIKELKMLSETVVNLVKVGRQRLGLPFGKDEEMVDRSIKQFNFDLINLDDLDAEKVIKMFNEKDKREKERLIKNGQEN</sequence>
<organism evidence="1 2">
    <name type="scientific">Candidatus Falkowbacteria bacterium CG11_big_fil_rev_8_21_14_0_20_39_10</name>
    <dbReference type="NCBI Taxonomy" id="1974570"/>
    <lineage>
        <taxon>Bacteria</taxon>
        <taxon>Candidatus Falkowiibacteriota</taxon>
    </lineage>
</organism>
<protein>
    <submittedName>
        <fullName evidence="1">Uncharacterized protein</fullName>
    </submittedName>
</protein>
<comment type="caution">
    <text evidence="1">The sequence shown here is derived from an EMBL/GenBank/DDBJ whole genome shotgun (WGS) entry which is preliminary data.</text>
</comment>
<proteinExistence type="predicted"/>